<keyword evidence="2" id="KW-1185">Reference proteome</keyword>
<protein>
    <submittedName>
        <fullName evidence="1">Uncharacterized protein</fullName>
    </submittedName>
</protein>
<sequence length="50" mass="5750">LPSLLFRRQTRFSEPYEDVASILLELHCPWTECLPPDSNCPAHELLLLKG</sequence>
<reference evidence="1 2" key="1">
    <citation type="submission" date="2024-05" db="EMBL/GenBank/DDBJ databases">
        <title>Genome sequencing and assembly of Indian major carp, Cirrhinus mrigala (Hamilton, 1822).</title>
        <authorList>
            <person name="Mohindra V."/>
            <person name="Chowdhury L.M."/>
            <person name="Lal K."/>
            <person name="Jena J.K."/>
        </authorList>
    </citation>
    <scope>NUCLEOTIDE SEQUENCE [LARGE SCALE GENOMIC DNA]</scope>
    <source>
        <strain evidence="1">CM1030</strain>
        <tissue evidence="1">Blood</tissue>
    </source>
</reference>
<accession>A0ABD0PTV2</accession>
<gene>
    <name evidence="1" type="ORF">M9458_026124</name>
</gene>
<feature type="non-terminal residue" evidence="1">
    <location>
        <position position="50"/>
    </location>
</feature>
<evidence type="ECO:0000313" key="2">
    <source>
        <dbReference type="Proteomes" id="UP001529510"/>
    </source>
</evidence>
<name>A0ABD0PTV2_CIRMR</name>
<dbReference type="EMBL" id="JAMKFB020000013">
    <property type="protein sequence ID" value="KAL0177230.1"/>
    <property type="molecule type" value="Genomic_DNA"/>
</dbReference>
<organism evidence="1 2">
    <name type="scientific">Cirrhinus mrigala</name>
    <name type="common">Mrigala</name>
    <dbReference type="NCBI Taxonomy" id="683832"/>
    <lineage>
        <taxon>Eukaryota</taxon>
        <taxon>Metazoa</taxon>
        <taxon>Chordata</taxon>
        <taxon>Craniata</taxon>
        <taxon>Vertebrata</taxon>
        <taxon>Euteleostomi</taxon>
        <taxon>Actinopterygii</taxon>
        <taxon>Neopterygii</taxon>
        <taxon>Teleostei</taxon>
        <taxon>Ostariophysi</taxon>
        <taxon>Cypriniformes</taxon>
        <taxon>Cyprinidae</taxon>
        <taxon>Labeoninae</taxon>
        <taxon>Labeonini</taxon>
        <taxon>Cirrhinus</taxon>
    </lineage>
</organism>
<dbReference type="AlphaFoldDB" id="A0ABD0PTV2"/>
<feature type="non-terminal residue" evidence="1">
    <location>
        <position position="1"/>
    </location>
</feature>
<comment type="caution">
    <text evidence="1">The sequence shown here is derived from an EMBL/GenBank/DDBJ whole genome shotgun (WGS) entry which is preliminary data.</text>
</comment>
<proteinExistence type="predicted"/>
<dbReference type="Proteomes" id="UP001529510">
    <property type="component" value="Unassembled WGS sequence"/>
</dbReference>
<evidence type="ECO:0000313" key="1">
    <source>
        <dbReference type="EMBL" id="KAL0177230.1"/>
    </source>
</evidence>